<sequence>MAFIDSKLQYMREMQKEKSAAPEKVNEVKEPERFETVRGQPIDSEAGNSLFLDCLLTQLADMSEHSLAFNLQLANVLCSLAAYPQPILVAHMFNINNDESPHLIRVLTELKQRIDDAATSIEGLDVYVGRALRTLNGRAEKMERYSDGYISRLDFICPITYSFSSLYESCCALTFVLLLQGARNVNNANFEQLLLIIESACVFKIVQQSNNCLTMLKKVNADKMANMSYTRYPRYSPRDDAFAPITSLLRNHPFGNSGRRSHGIRYHSHKAIESEAAARDDAATKNIVHAAIVMANLCQYLAGIAMQQSVVVVTNAMR</sequence>
<comment type="similarity">
    <text evidence="1">Belongs to the FHIP family.</text>
</comment>
<evidence type="ECO:0000313" key="5">
    <source>
        <dbReference type="Proteomes" id="UP000053766"/>
    </source>
</evidence>
<evidence type="ECO:0000313" key="4">
    <source>
        <dbReference type="EMBL" id="KJH45809.1"/>
    </source>
</evidence>
<dbReference type="PANTHER" id="PTHR21705:SF11">
    <property type="entry name" value="FHIP FAMILY PROTEIN CG3558"/>
    <property type="match status" value="1"/>
</dbReference>
<gene>
    <name evidence="4" type="ORF">DICVIV_08133</name>
</gene>
<dbReference type="AlphaFoldDB" id="A0A0D8XPU7"/>
<dbReference type="OrthoDB" id="6287422at2759"/>
<dbReference type="PANTHER" id="PTHR21705">
    <property type="entry name" value="RAI16 PROTEIN-RELATED"/>
    <property type="match status" value="1"/>
</dbReference>
<feature type="domain" description="FHF complex subunit HOOK-interacting protein C-terminal" evidence="3">
    <location>
        <begin position="50"/>
        <end position="138"/>
    </location>
</feature>
<dbReference type="Proteomes" id="UP000053766">
    <property type="component" value="Unassembled WGS sequence"/>
</dbReference>
<organism evidence="4 5">
    <name type="scientific">Dictyocaulus viviparus</name>
    <name type="common">Bovine lungworm</name>
    <dbReference type="NCBI Taxonomy" id="29172"/>
    <lineage>
        <taxon>Eukaryota</taxon>
        <taxon>Metazoa</taxon>
        <taxon>Ecdysozoa</taxon>
        <taxon>Nematoda</taxon>
        <taxon>Chromadorea</taxon>
        <taxon>Rhabditida</taxon>
        <taxon>Rhabditina</taxon>
        <taxon>Rhabditomorpha</taxon>
        <taxon>Strongyloidea</taxon>
        <taxon>Metastrongylidae</taxon>
        <taxon>Dictyocaulus</taxon>
    </lineage>
</organism>
<dbReference type="STRING" id="29172.A0A0D8XPU7"/>
<dbReference type="EMBL" id="KN716385">
    <property type="protein sequence ID" value="KJH45809.1"/>
    <property type="molecule type" value="Genomic_DNA"/>
</dbReference>
<evidence type="ECO:0000259" key="3">
    <source>
        <dbReference type="Pfam" id="PF19314"/>
    </source>
</evidence>
<evidence type="ECO:0000256" key="2">
    <source>
        <dbReference type="SAM" id="MobiDB-lite"/>
    </source>
</evidence>
<accession>A0A0D8XPU7</accession>
<name>A0A0D8XPU7_DICVI</name>
<dbReference type="Pfam" id="PF19314">
    <property type="entry name" value="DUF5917"/>
    <property type="match status" value="1"/>
</dbReference>
<protein>
    <recommendedName>
        <fullName evidence="3">FHF complex subunit HOOK-interacting protein C-terminal domain-containing protein</fullName>
    </recommendedName>
</protein>
<reference evidence="4 5" key="1">
    <citation type="submission" date="2013-11" db="EMBL/GenBank/DDBJ databases">
        <title>Draft genome of the bovine lungworm Dictyocaulus viviparus.</title>
        <authorList>
            <person name="Mitreva M."/>
        </authorList>
    </citation>
    <scope>NUCLEOTIDE SEQUENCE [LARGE SCALE GENOMIC DNA]</scope>
    <source>
        <strain evidence="4 5">HannoverDv2000</strain>
    </source>
</reference>
<feature type="region of interest" description="Disordered" evidence="2">
    <location>
        <begin position="15"/>
        <end position="35"/>
    </location>
</feature>
<reference evidence="5" key="2">
    <citation type="journal article" date="2016" name="Sci. Rep.">
        <title>Dictyocaulus viviparus genome, variome and transcriptome elucidate lungworm biology and support future intervention.</title>
        <authorList>
            <person name="McNulty S.N."/>
            <person name="Strube C."/>
            <person name="Rosa B.A."/>
            <person name="Martin J.C."/>
            <person name="Tyagi R."/>
            <person name="Choi Y.J."/>
            <person name="Wang Q."/>
            <person name="Hallsworth Pepin K."/>
            <person name="Zhang X."/>
            <person name="Ozersky P."/>
            <person name="Wilson R.K."/>
            <person name="Sternberg P.W."/>
            <person name="Gasser R.B."/>
            <person name="Mitreva M."/>
        </authorList>
    </citation>
    <scope>NUCLEOTIDE SEQUENCE [LARGE SCALE GENOMIC DNA]</scope>
    <source>
        <strain evidence="5">HannoverDv2000</strain>
    </source>
</reference>
<proteinExistence type="inferred from homology"/>
<keyword evidence="5" id="KW-1185">Reference proteome</keyword>
<dbReference type="InterPro" id="IPR019384">
    <property type="entry name" value="FHIP"/>
</dbReference>
<dbReference type="InterPro" id="IPR045669">
    <property type="entry name" value="FHIP_C"/>
</dbReference>
<evidence type="ECO:0000256" key="1">
    <source>
        <dbReference type="ARBA" id="ARBA00024336"/>
    </source>
</evidence>